<dbReference type="SMART" id="SM00567">
    <property type="entry name" value="EZ_HEAT"/>
    <property type="match status" value="6"/>
</dbReference>
<accession>A0ABS9K8S9</accession>
<feature type="domain" description="Cytochrome c" evidence="5">
    <location>
        <begin position="1009"/>
        <end position="1144"/>
    </location>
</feature>
<dbReference type="Gene3D" id="2.120.10.30">
    <property type="entry name" value="TolB, C-terminal domain"/>
    <property type="match status" value="1"/>
</dbReference>
<dbReference type="InterPro" id="IPR011042">
    <property type="entry name" value="6-blade_b-propeller_TolB-like"/>
</dbReference>
<dbReference type="Gene3D" id="1.25.10.10">
    <property type="entry name" value="Leucine-rich Repeat Variant"/>
    <property type="match status" value="2"/>
</dbReference>
<evidence type="ECO:0000256" key="2">
    <source>
        <dbReference type="ARBA" id="ARBA00022723"/>
    </source>
</evidence>
<dbReference type="Gene3D" id="1.10.760.10">
    <property type="entry name" value="Cytochrome c-like domain"/>
    <property type="match status" value="1"/>
</dbReference>
<dbReference type="InterPro" id="IPR036909">
    <property type="entry name" value="Cyt_c-like_dom_sf"/>
</dbReference>
<dbReference type="PROSITE" id="PS51007">
    <property type="entry name" value="CYTC"/>
    <property type="match status" value="1"/>
</dbReference>
<evidence type="ECO:0000259" key="5">
    <source>
        <dbReference type="PROSITE" id="PS51007"/>
    </source>
</evidence>
<proteinExistence type="predicted"/>
<sequence length="1149" mass="127150">MSNFSSLLTDLKKRFTPILILFIAAFLFQSCSSEDPDIESVEFEPRVLRVEADQAASEAQQITQNTQADVAEGLEYSLWASESLVADPIAIDMDDQGRAWITVTNRSGNSEFDIRGVDNSWRFESMKWETVEDRREFLHTELAPEKSDQNEWIPDRNEDGSHDWRDLAVVEEEIWKVEDTSGDGIADQSQLYISDFNNEVTDVAGGLTTFKDNAFLGVGPDMWRLYDTDNDGMADKKESLSHGYNVHIGFGGHGMSGVKVGPDGRIYWGIGDIGFNVVDQEGNRHEYPNQGAILRSDPDGSNFEVYAMGLRNTHEFDFDKYGNLISVDNDGDHPGEHERLVYLINGSDSGWRINWQFGKYRDSKNNEYKVWMDEEYFQPRFENQSAHILPPISGYHAGPAGFAYNPGTALSQEWQEHFFVMSFRGSVPNSPIYAFTLEQDGAGFELNTDEEVLTGILAVGLDFGPDGALYMTDWRDGWDRNGEGRIWKLDAPADANSEIRTETKNLIASDYTQKSEDELTDLLAHADMRVRQKAQFELVDRGANDLLLGEIESSDHQLARIHGIWGLAQIGREYIEAVEPLVEFLDDEDSETRAQTAKMLGDVRYEPAADAIIPLLTDEDARVRMFAAEALGRIGVEDAVAPIVEMLEANNDEDVYLRHAGAVALARIGDSEAVNNLEDHPSLAVRTAAVVALKRMGDPGVAQFLDDEDEYIVTNAARAISDDSYIGDAIPGLAALLDQTEFNNEPLVRRMINANLYDGTAEAAERLAQFSLRNDISDTLRVEALNTLETWDDPSIFDRVTGMYRGEISNNLGDAQEAIAGVMESHLTSSNENLKVATLNAIGNLDVTEASSQILALVHDDPSASVRSASLQALFDLNYEALDDVLAISLEDSNQEVRMKVLNLLVDSDFTPETKVALYTTTLEEGTASEKKEAYGALARLNTPGAADLLVNELEALKDGDLNRNIHLDLVLAAENSESEEVQQALEEYKAQKPEEDPIAEYRETLYGGNAQQGGRIFYSDVSAQCARCHMINGFGAEVGPDLTEVGNRLSREELLLSMIDPSAQPAAGYSSITVTRSDGETVSGIFQEETDSELTLTVSGEEVTIPKSDISNRQDAPSAMIAVGDVLSRTQLRDLVEFLSQLNGQSWD</sequence>
<dbReference type="InterPro" id="IPR016024">
    <property type="entry name" value="ARM-type_fold"/>
</dbReference>
<dbReference type="Proteomes" id="UP001165366">
    <property type="component" value="Unassembled WGS sequence"/>
</dbReference>
<dbReference type="InterPro" id="IPR009056">
    <property type="entry name" value="Cyt_c-like_dom"/>
</dbReference>
<dbReference type="InterPro" id="IPR013427">
    <property type="entry name" value="Haem-bd_dom_put"/>
</dbReference>
<dbReference type="PANTHER" id="PTHR33546">
    <property type="entry name" value="LARGE, MULTIFUNCTIONAL SECRETED PROTEIN-RELATED"/>
    <property type="match status" value="1"/>
</dbReference>
<dbReference type="RefSeq" id="WP_237852109.1">
    <property type="nucleotide sequence ID" value="NZ_JAKLWS010000001.1"/>
</dbReference>
<keyword evidence="1 4" id="KW-0349">Heme</keyword>
<dbReference type="SUPFAM" id="SSF63829">
    <property type="entry name" value="Calcium-dependent phosphotriesterase"/>
    <property type="match status" value="1"/>
</dbReference>
<protein>
    <submittedName>
        <fullName evidence="6">HEAT repeat domain-containing protein</fullName>
    </submittedName>
</protein>
<dbReference type="InterPro" id="IPR011989">
    <property type="entry name" value="ARM-like"/>
</dbReference>
<evidence type="ECO:0000256" key="4">
    <source>
        <dbReference type="PROSITE-ProRule" id="PRU00433"/>
    </source>
</evidence>
<dbReference type="SUPFAM" id="SSF48371">
    <property type="entry name" value="ARM repeat"/>
    <property type="match status" value="2"/>
</dbReference>
<keyword evidence="3 4" id="KW-0408">Iron</keyword>
<dbReference type="Pfam" id="PF13646">
    <property type="entry name" value="HEAT_2"/>
    <property type="match status" value="1"/>
</dbReference>
<organism evidence="6 7">
    <name type="scientific">Rhodohalobacter sulfatireducens</name>
    <dbReference type="NCBI Taxonomy" id="2911366"/>
    <lineage>
        <taxon>Bacteria</taxon>
        <taxon>Pseudomonadati</taxon>
        <taxon>Balneolota</taxon>
        <taxon>Balneolia</taxon>
        <taxon>Balneolales</taxon>
        <taxon>Balneolaceae</taxon>
        <taxon>Rhodohalobacter</taxon>
    </lineage>
</organism>
<dbReference type="NCBIfam" id="TIGR02603">
    <property type="entry name" value="CxxCH_TIGR02603"/>
    <property type="match status" value="1"/>
</dbReference>
<dbReference type="InterPro" id="IPR004155">
    <property type="entry name" value="PBS_lyase_HEAT"/>
</dbReference>
<evidence type="ECO:0000256" key="3">
    <source>
        <dbReference type="ARBA" id="ARBA00023004"/>
    </source>
</evidence>
<gene>
    <name evidence="6" type="ORF">L6773_01730</name>
</gene>
<reference evidence="6" key="1">
    <citation type="submission" date="2022-01" db="EMBL/GenBank/DDBJ databases">
        <authorList>
            <person name="Wang Y."/>
        </authorList>
    </citation>
    <scope>NUCLEOTIDE SEQUENCE</scope>
    <source>
        <strain evidence="6">WB101</strain>
    </source>
</reference>
<dbReference type="EMBL" id="JAKLWS010000001">
    <property type="protein sequence ID" value="MCG2587267.1"/>
    <property type="molecule type" value="Genomic_DNA"/>
</dbReference>
<comment type="caution">
    <text evidence="6">The sequence shown here is derived from an EMBL/GenBank/DDBJ whole genome shotgun (WGS) entry which is preliminary data.</text>
</comment>
<evidence type="ECO:0000313" key="6">
    <source>
        <dbReference type="EMBL" id="MCG2587267.1"/>
    </source>
</evidence>
<keyword evidence="2 4" id="KW-0479">Metal-binding</keyword>
<name>A0ABS9K8S9_9BACT</name>
<dbReference type="Pfam" id="PF23500">
    <property type="entry name" value="DUF7133"/>
    <property type="match status" value="1"/>
</dbReference>
<dbReference type="InterPro" id="IPR055557">
    <property type="entry name" value="DUF7133"/>
</dbReference>
<reference evidence="6" key="2">
    <citation type="submission" date="2024-05" db="EMBL/GenBank/DDBJ databases">
        <title>Rhodohalobacter halophilus gen. nov., sp. nov., a moderately halophilic member of the family Balneolaceae.</title>
        <authorList>
            <person name="Xia J."/>
        </authorList>
    </citation>
    <scope>NUCLEOTIDE SEQUENCE</scope>
    <source>
        <strain evidence="6">WB101</strain>
    </source>
</reference>
<evidence type="ECO:0000313" key="7">
    <source>
        <dbReference type="Proteomes" id="UP001165366"/>
    </source>
</evidence>
<dbReference type="SUPFAM" id="SSF46626">
    <property type="entry name" value="Cytochrome c"/>
    <property type="match status" value="1"/>
</dbReference>
<dbReference type="PANTHER" id="PTHR33546:SF1">
    <property type="entry name" value="LARGE, MULTIFUNCTIONAL SECRETED PROTEIN"/>
    <property type="match status" value="1"/>
</dbReference>
<evidence type="ECO:0000256" key="1">
    <source>
        <dbReference type="ARBA" id="ARBA00022617"/>
    </source>
</evidence>
<keyword evidence="7" id="KW-1185">Reference proteome</keyword>